<keyword evidence="2" id="KW-0472">Membrane</keyword>
<dbReference type="InterPro" id="IPR013149">
    <property type="entry name" value="ADH-like_C"/>
</dbReference>
<evidence type="ECO:0000259" key="3">
    <source>
        <dbReference type="Pfam" id="PF00107"/>
    </source>
</evidence>
<evidence type="ECO:0000313" key="5">
    <source>
        <dbReference type="EMBL" id="ACO83469.1"/>
    </source>
</evidence>
<dbReference type="Gene3D" id="3.40.50.720">
    <property type="entry name" value="NAD(P)-binding Rossmann-like Domain"/>
    <property type="match status" value="1"/>
</dbReference>
<dbReference type="HOGENOM" id="CLU_026673_11_0_9"/>
<dbReference type="InterPro" id="IPR036291">
    <property type="entry name" value="NAD(P)-bd_dom_sf"/>
</dbReference>
<evidence type="ECO:0000256" key="1">
    <source>
        <dbReference type="ARBA" id="ARBA00023002"/>
    </source>
</evidence>
<dbReference type="PANTHER" id="PTHR43401">
    <property type="entry name" value="L-THREONINE 3-DEHYDROGENASE"/>
    <property type="match status" value="1"/>
</dbReference>
<dbReference type="KEGG" id="cby:CLM_2355"/>
<dbReference type="InterPro" id="IPR013154">
    <property type="entry name" value="ADH-like_N"/>
</dbReference>
<name>C1FQF2_CLOBJ</name>
<reference evidence="5 6" key="1">
    <citation type="submission" date="2008-10" db="EMBL/GenBank/DDBJ databases">
        <title>Genome sequence of Clostridium botulinum A2 Kyoto.</title>
        <authorList>
            <person name="Shrivastava S."/>
            <person name="Brinkac L.M."/>
            <person name="Brown J.L."/>
            <person name="Bruce D."/>
            <person name="Detter C.C."/>
            <person name="Johnson E.A."/>
            <person name="Munk C.A."/>
            <person name="Smith L.A."/>
            <person name="Smith T.J."/>
            <person name="Sutton G."/>
            <person name="Brettin T.S."/>
        </authorList>
    </citation>
    <scope>NUCLEOTIDE SEQUENCE [LARGE SCALE GENOMIC DNA]</scope>
    <source>
        <strain evidence="6">Kyoto / Type A2</strain>
    </source>
</reference>
<evidence type="ECO:0000313" key="6">
    <source>
        <dbReference type="Proteomes" id="UP000001374"/>
    </source>
</evidence>
<dbReference type="Proteomes" id="UP000001374">
    <property type="component" value="Chromosome"/>
</dbReference>
<sequence>MEEGVIMKGLKLISPKVIKKIDLDIPQNIPKEHALIKINTISLCGSDYKLFYGDYSGPCRYPLYFGHEWSGEVVEINDDTSNIKIGDKVTGDCSKWCGNCCLCKEDKNLCSNIEKFGITIDGYSRQYVVVETKYLYVAPMKTSFDILALTECFSVALHAIKKIESMLYKKDRCILIMGGGAIGLSIYLLLKFKFNYYNIKFMEIDDSKKDFISKVFDVNFASEKSFEVNNSSYSEISKHCNYDIIFEASGNIEAFQQALYLINPNGHIITLGMYPNKNVTLSPITLKSIKVHGTIGGTHEFDEVIKFLISNKDEVKKMITHTYGLDDASMGFQVKDKRIKTQINLW</sequence>
<evidence type="ECO:0000259" key="4">
    <source>
        <dbReference type="Pfam" id="PF08240"/>
    </source>
</evidence>
<feature type="domain" description="Alcohol dehydrogenase-like N-terminal" evidence="4">
    <location>
        <begin position="32"/>
        <end position="138"/>
    </location>
</feature>
<dbReference type="Gene3D" id="3.90.180.10">
    <property type="entry name" value="Medium-chain alcohol dehydrogenases, catalytic domain"/>
    <property type="match status" value="1"/>
</dbReference>
<proteinExistence type="predicted"/>
<keyword evidence="2" id="KW-1133">Transmembrane helix</keyword>
<feature type="domain" description="Alcohol dehydrogenase-like C-terminal" evidence="3">
    <location>
        <begin position="187"/>
        <end position="308"/>
    </location>
</feature>
<keyword evidence="2" id="KW-0812">Transmembrane</keyword>
<dbReference type="PANTHER" id="PTHR43401:SF2">
    <property type="entry name" value="L-THREONINE 3-DEHYDROGENASE"/>
    <property type="match status" value="1"/>
</dbReference>
<feature type="transmembrane region" description="Helical" evidence="2">
    <location>
        <begin position="173"/>
        <end position="190"/>
    </location>
</feature>
<dbReference type="InterPro" id="IPR011032">
    <property type="entry name" value="GroES-like_sf"/>
</dbReference>
<dbReference type="CDD" id="cd05188">
    <property type="entry name" value="MDR"/>
    <property type="match status" value="1"/>
</dbReference>
<keyword evidence="1" id="KW-0560">Oxidoreductase</keyword>
<dbReference type="SUPFAM" id="SSF51735">
    <property type="entry name" value="NAD(P)-binding Rossmann-fold domains"/>
    <property type="match status" value="1"/>
</dbReference>
<accession>C1FQF2</accession>
<dbReference type="eggNOG" id="COG1063">
    <property type="taxonomic scope" value="Bacteria"/>
</dbReference>
<dbReference type="EMBL" id="CP001581">
    <property type="protein sequence ID" value="ACO83469.1"/>
    <property type="molecule type" value="Genomic_DNA"/>
</dbReference>
<dbReference type="SUPFAM" id="SSF50129">
    <property type="entry name" value="GroES-like"/>
    <property type="match status" value="1"/>
</dbReference>
<gene>
    <name evidence="5" type="ordered locus">CLM_2355</name>
</gene>
<dbReference type="AlphaFoldDB" id="C1FQF2"/>
<protein>
    <submittedName>
        <fullName evidence="5">Oxidoreductase, zinc-binding dehydrogenase family</fullName>
    </submittedName>
</protein>
<dbReference type="InterPro" id="IPR050129">
    <property type="entry name" value="Zn_alcohol_dh"/>
</dbReference>
<evidence type="ECO:0000256" key="2">
    <source>
        <dbReference type="SAM" id="Phobius"/>
    </source>
</evidence>
<organism evidence="5 6">
    <name type="scientific">Clostridium botulinum (strain Kyoto / Type A2)</name>
    <dbReference type="NCBI Taxonomy" id="536232"/>
    <lineage>
        <taxon>Bacteria</taxon>
        <taxon>Bacillati</taxon>
        <taxon>Bacillota</taxon>
        <taxon>Clostridia</taxon>
        <taxon>Eubacteriales</taxon>
        <taxon>Clostridiaceae</taxon>
        <taxon>Clostridium</taxon>
    </lineage>
</organism>
<dbReference type="Pfam" id="PF08240">
    <property type="entry name" value="ADH_N"/>
    <property type="match status" value="1"/>
</dbReference>
<dbReference type="GO" id="GO:0016491">
    <property type="term" value="F:oxidoreductase activity"/>
    <property type="evidence" value="ECO:0007669"/>
    <property type="project" value="UniProtKB-KW"/>
</dbReference>
<dbReference type="Pfam" id="PF00107">
    <property type="entry name" value="ADH_zinc_N"/>
    <property type="match status" value="1"/>
</dbReference>